<dbReference type="GO" id="GO:0004419">
    <property type="term" value="F:hydroxymethylglutaryl-CoA lyase activity"/>
    <property type="evidence" value="ECO:0007669"/>
    <property type="project" value="UniProtKB-EC"/>
</dbReference>
<evidence type="ECO:0000256" key="2">
    <source>
        <dbReference type="ARBA" id="ARBA00022723"/>
    </source>
</evidence>
<dbReference type="Proteomes" id="UP000422764">
    <property type="component" value="Chromosome"/>
</dbReference>
<organism evidence="5 6">
    <name type="scientific">Clostridium bovifaecis</name>
    <dbReference type="NCBI Taxonomy" id="2184719"/>
    <lineage>
        <taxon>Bacteria</taxon>
        <taxon>Bacillati</taxon>
        <taxon>Bacillota</taxon>
        <taxon>Clostridia</taxon>
        <taxon>Eubacteriales</taxon>
        <taxon>Clostridiaceae</taxon>
        <taxon>Clostridium</taxon>
    </lineage>
</organism>
<gene>
    <name evidence="5" type="ORF">GOM49_14385</name>
</gene>
<keyword evidence="3 5" id="KW-0456">Lyase</keyword>
<dbReference type="CDD" id="cd07938">
    <property type="entry name" value="DRE_TIM_HMGL"/>
    <property type="match status" value="1"/>
</dbReference>
<dbReference type="NCBIfam" id="NF004283">
    <property type="entry name" value="PRK05692.1"/>
    <property type="match status" value="1"/>
</dbReference>
<evidence type="ECO:0000256" key="1">
    <source>
        <dbReference type="ARBA" id="ARBA00009405"/>
    </source>
</evidence>
<keyword evidence="6" id="KW-1185">Reference proteome</keyword>
<protein>
    <submittedName>
        <fullName evidence="5">Hydroxymethylglutaryl-CoA lyase</fullName>
        <ecNumber evidence="5">4.1.3.4</ecNumber>
    </submittedName>
</protein>
<proteinExistence type="inferred from homology"/>
<dbReference type="PANTHER" id="PTHR42738">
    <property type="entry name" value="HYDROXYMETHYLGLUTARYL-COA LYASE"/>
    <property type="match status" value="1"/>
</dbReference>
<dbReference type="InterPro" id="IPR000891">
    <property type="entry name" value="PYR_CT"/>
</dbReference>
<dbReference type="EMBL" id="CP046522">
    <property type="protein sequence ID" value="QGU96123.1"/>
    <property type="molecule type" value="Genomic_DNA"/>
</dbReference>
<dbReference type="PANTHER" id="PTHR42738:SF7">
    <property type="entry name" value="HYDROXYMETHYLGLUTARYL-COA LYASE"/>
    <property type="match status" value="1"/>
</dbReference>
<name>A0A6I6EUT4_9CLOT</name>
<keyword evidence="2" id="KW-0479">Metal-binding</keyword>
<dbReference type="Pfam" id="PF00682">
    <property type="entry name" value="HMGL-like"/>
    <property type="match status" value="1"/>
</dbReference>
<accession>A0A6I6EUT4</accession>
<dbReference type="EC" id="4.1.3.4" evidence="5"/>
<dbReference type="GO" id="GO:0046951">
    <property type="term" value="P:ketone body biosynthetic process"/>
    <property type="evidence" value="ECO:0007669"/>
    <property type="project" value="TreeGrafter"/>
</dbReference>
<reference evidence="5 6" key="1">
    <citation type="submission" date="2019-12" db="EMBL/GenBank/DDBJ databases">
        <title>Genome sequenceing of Clostridium bovifaecis.</title>
        <authorList>
            <person name="Yao Y."/>
        </authorList>
    </citation>
    <scope>NUCLEOTIDE SEQUENCE [LARGE SCALE GENOMIC DNA]</scope>
    <source>
        <strain evidence="5 6">BXX</strain>
    </source>
</reference>
<dbReference type="AlphaFoldDB" id="A0A6I6EUT4"/>
<dbReference type="PROSITE" id="PS50991">
    <property type="entry name" value="PYR_CT"/>
    <property type="match status" value="1"/>
</dbReference>
<dbReference type="Gene3D" id="3.20.20.70">
    <property type="entry name" value="Aldolase class I"/>
    <property type="match status" value="1"/>
</dbReference>
<dbReference type="GO" id="GO:0046872">
    <property type="term" value="F:metal ion binding"/>
    <property type="evidence" value="ECO:0007669"/>
    <property type="project" value="UniProtKB-KW"/>
</dbReference>
<evidence type="ECO:0000259" key="4">
    <source>
        <dbReference type="PROSITE" id="PS50991"/>
    </source>
</evidence>
<dbReference type="FunFam" id="3.20.20.70:FF:000071">
    <property type="entry name" value="Hydroxymethylglutaryl-CoA lyase"/>
    <property type="match status" value="1"/>
</dbReference>
<evidence type="ECO:0000256" key="3">
    <source>
        <dbReference type="ARBA" id="ARBA00023239"/>
    </source>
</evidence>
<dbReference type="InterPro" id="IPR043594">
    <property type="entry name" value="HMGL"/>
</dbReference>
<evidence type="ECO:0000313" key="6">
    <source>
        <dbReference type="Proteomes" id="UP000422764"/>
    </source>
</evidence>
<evidence type="ECO:0000313" key="5">
    <source>
        <dbReference type="EMBL" id="QGU96123.1"/>
    </source>
</evidence>
<dbReference type="SUPFAM" id="SSF51569">
    <property type="entry name" value="Aldolase"/>
    <property type="match status" value="1"/>
</dbReference>
<comment type="similarity">
    <text evidence="1">Belongs to the HMG-CoA lyase family.</text>
</comment>
<sequence length="308" mass="33364">MHKELIQIQEVGPRDGLQNESVILDTQSKIKLIDMLADAGLKRIESSSFVSPKYVPQLGDAEEVTKSIIGKRDGIIYTSLVPNVKGAQRALQSGAKNLAVFVSASEAHNRANVNMSIDESMAQLEKVAEKIHESKGTLRGYIVTSFGCPYQGEVPVETVIKISDRYAEMGASEIALGDTTGMANPEQVKRLVSKMLERLDGKAKLAVHFHDTRGMALANVYAAFTSGVRIFDSAIGGVGGCPFAPGATGNVATEDMVHMFTCMGYDTGINFDKLIEVNHFLQEKLGKTLPAYLGKVSPVWKSEVTKIK</sequence>
<dbReference type="GO" id="GO:0006552">
    <property type="term" value="P:L-leucine catabolic process"/>
    <property type="evidence" value="ECO:0007669"/>
    <property type="project" value="TreeGrafter"/>
</dbReference>
<feature type="domain" description="Pyruvate carboxyltransferase" evidence="4">
    <location>
        <begin position="6"/>
        <end position="275"/>
    </location>
</feature>
<dbReference type="InterPro" id="IPR013785">
    <property type="entry name" value="Aldolase_TIM"/>
</dbReference>